<comment type="similarity">
    <text evidence="2">Belongs to the MsrB Met sulfoxide reductase family.</text>
</comment>
<dbReference type="EMBL" id="JAAEAA010000019">
    <property type="protein sequence ID" value="NDK57045.1"/>
    <property type="molecule type" value="Genomic_DNA"/>
</dbReference>
<evidence type="ECO:0000256" key="2">
    <source>
        <dbReference type="ARBA" id="ARBA00007174"/>
    </source>
</evidence>
<keyword evidence="6 9" id="KW-0560">Oxidoreductase</keyword>
<evidence type="ECO:0000259" key="8">
    <source>
        <dbReference type="PROSITE" id="PS51790"/>
    </source>
</evidence>
<dbReference type="PANTHER" id="PTHR10173:SF52">
    <property type="entry name" value="METHIONINE-R-SULFOXIDE REDUCTASE B1"/>
    <property type="match status" value="1"/>
</dbReference>
<dbReference type="AlphaFoldDB" id="A0A6B2H1S2"/>
<protein>
    <recommendedName>
        <fullName evidence="3">peptide-methionine (R)-S-oxide reductase</fullName>
        <ecNumber evidence="3">1.8.4.12</ecNumber>
    </recommendedName>
</protein>
<organism evidence="9 10">
    <name type="scientific">Pontibacter fetidus</name>
    <dbReference type="NCBI Taxonomy" id="2700082"/>
    <lineage>
        <taxon>Bacteria</taxon>
        <taxon>Pseudomonadati</taxon>
        <taxon>Bacteroidota</taxon>
        <taxon>Cytophagia</taxon>
        <taxon>Cytophagales</taxon>
        <taxon>Hymenobacteraceae</taxon>
        <taxon>Pontibacter</taxon>
    </lineage>
</organism>
<dbReference type="Gene3D" id="2.170.150.20">
    <property type="entry name" value="Peptide methionine sulfoxide reductase"/>
    <property type="match status" value="1"/>
</dbReference>
<evidence type="ECO:0000313" key="10">
    <source>
        <dbReference type="Proteomes" id="UP000478546"/>
    </source>
</evidence>
<keyword evidence="4" id="KW-0479">Metal-binding</keyword>
<dbReference type="GO" id="GO:0046872">
    <property type="term" value="F:metal ion binding"/>
    <property type="evidence" value="ECO:0007669"/>
    <property type="project" value="UniProtKB-KW"/>
</dbReference>
<dbReference type="GO" id="GO:0030091">
    <property type="term" value="P:protein repair"/>
    <property type="evidence" value="ECO:0007669"/>
    <property type="project" value="InterPro"/>
</dbReference>
<dbReference type="GO" id="GO:0005737">
    <property type="term" value="C:cytoplasm"/>
    <property type="evidence" value="ECO:0007669"/>
    <property type="project" value="TreeGrafter"/>
</dbReference>
<name>A0A6B2H1S2_9BACT</name>
<comment type="catalytic activity">
    <reaction evidence="7">
        <text>L-methionyl-[protein] + [thioredoxin]-disulfide + H2O = L-methionyl-(R)-S-oxide-[protein] + [thioredoxin]-dithiol</text>
        <dbReference type="Rhea" id="RHEA:24164"/>
        <dbReference type="Rhea" id="RHEA-COMP:10698"/>
        <dbReference type="Rhea" id="RHEA-COMP:10700"/>
        <dbReference type="Rhea" id="RHEA-COMP:12313"/>
        <dbReference type="Rhea" id="RHEA-COMP:12314"/>
        <dbReference type="ChEBI" id="CHEBI:15377"/>
        <dbReference type="ChEBI" id="CHEBI:16044"/>
        <dbReference type="ChEBI" id="CHEBI:29950"/>
        <dbReference type="ChEBI" id="CHEBI:45764"/>
        <dbReference type="ChEBI" id="CHEBI:50058"/>
        <dbReference type="EC" id="1.8.4.12"/>
    </reaction>
</comment>
<dbReference type="RefSeq" id="WP_162347105.1">
    <property type="nucleotide sequence ID" value="NZ_JAAEAA010000019.1"/>
</dbReference>
<evidence type="ECO:0000256" key="5">
    <source>
        <dbReference type="ARBA" id="ARBA00022833"/>
    </source>
</evidence>
<dbReference type="InterPro" id="IPR028427">
    <property type="entry name" value="Met_Sox_Rdtase_MsrB"/>
</dbReference>
<dbReference type="Pfam" id="PF01641">
    <property type="entry name" value="SelR"/>
    <property type="match status" value="1"/>
</dbReference>
<dbReference type="InterPro" id="IPR011057">
    <property type="entry name" value="Mss4-like_sf"/>
</dbReference>
<evidence type="ECO:0000256" key="1">
    <source>
        <dbReference type="ARBA" id="ARBA00001947"/>
    </source>
</evidence>
<keyword evidence="10" id="KW-1185">Reference proteome</keyword>
<dbReference type="GO" id="GO:0033743">
    <property type="term" value="F:peptide-methionine (R)-S-oxide reductase activity"/>
    <property type="evidence" value="ECO:0007669"/>
    <property type="project" value="UniProtKB-EC"/>
</dbReference>
<evidence type="ECO:0000256" key="7">
    <source>
        <dbReference type="ARBA" id="ARBA00048488"/>
    </source>
</evidence>
<comment type="cofactor">
    <cofactor evidence="1">
        <name>Zn(2+)</name>
        <dbReference type="ChEBI" id="CHEBI:29105"/>
    </cofactor>
</comment>
<dbReference type="PROSITE" id="PS51790">
    <property type="entry name" value="MSRB"/>
    <property type="match status" value="1"/>
</dbReference>
<keyword evidence="5" id="KW-0862">Zinc</keyword>
<proteinExistence type="inferred from homology"/>
<reference evidence="9 10" key="1">
    <citation type="submission" date="2020-01" db="EMBL/GenBank/DDBJ databases">
        <authorList>
            <person name="Kim M.K."/>
        </authorList>
    </citation>
    <scope>NUCLEOTIDE SEQUENCE [LARGE SCALE GENOMIC DNA]</scope>
    <source>
        <strain evidence="9 10">BT213</strain>
    </source>
</reference>
<accession>A0A6B2H1S2</accession>
<comment type="caution">
    <text evidence="9">The sequence shown here is derived from an EMBL/GenBank/DDBJ whole genome shotgun (WGS) entry which is preliminary data.</text>
</comment>
<sequence length="183" mass="20184">MNVFHILTTALAFTLVGCNQQDQPANAAYTTATSGEAPLPEAKTAELNSQTQRDTVYKTDAEWEKVLTPQQYFVLRKKGTEPAFRNKYNANKAKGTYYCAACHNPVFSSATKFESGTGWPSFWKPIANYRIREVKDTSGGMVRTEVVCARCGGHLGHVFDDGPKPTGLRYCLNSAALDFKATK</sequence>
<gene>
    <name evidence="9" type="primary">msrB</name>
    <name evidence="9" type="ORF">GWO68_14055</name>
</gene>
<evidence type="ECO:0000256" key="4">
    <source>
        <dbReference type="ARBA" id="ARBA00022723"/>
    </source>
</evidence>
<dbReference type="GO" id="GO:0006979">
    <property type="term" value="P:response to oxidative stress"/>
    <property type="evidence" value="ECO:0007669"/>
    <property type="project" value="InterPro"/>
</dbReference>
<evidence type="ECO:0000313" key="9">
    <source>
        <dbReference type="EMBL" id="NDK57045.1"/>
    </source>
</evidence>
<dbReference type="SUPFAM" id="SSF51316">
    <property type="entry name" value="Mss4-like"/>
    <property type="match status" value="1"/>
</dbReference>
<dbReference type="FunFam" id="2.170.150.20:FF:000001">
    <property type="entry name" value="Peptide methionine sulfoxide reductase MsrB"/>
    <property type="match status" value="1"/>
</dbReference>
<feature type="domain" description="MsrB" evidence="8">
    <location>
        <begin position="60"/>
        <end position="182"/>
    </location>
</feature>
<dbReference type="InterPro" id="IPR002579">
    <property type="entry name" value="Met_Sox_Rdtase_MsrB_dom"/>
</dbReference>
<dbReference type="EC" id="1.8.4.12" evidence="3"/>
<dbReference type="NCBIfam" id="TIGR00357">
    <property type="entry name" value="peptide-methionine (R)-S-oxide reductase MsrB"/>
    <property type="match status" value="1"/>
</dbReference>
<evidence type="ECO:0000256" key="6">
    <source>
        <dbReference type="ARBA" id="ARBA00023002"/>
    </source>
</evidence>
<dbReference type="PANTHER" id="PTHR10173">
    <property type="entry name" value="METHIONINE SULFOXIDE REDUCTASE"/>
    <property type="match status" value="1"/>
</dbReference>
<evidence type="ECO:0000256" key="3">
    <source>
        <dbReference type="ARBA" id="ARBA00012499"/>
    </source>
</evidence>
<dbReference type="Proteomes" id="UP000478546">
    <property type="component" value="Unassembled WGS sequence"/>
</dbReference>